<feature type="compositionally biased region" description="Basic and acidic residues" evidence="12">
    <location>
        <begin position="55"/>
        <end position="64"/>
    </location>
</feature>
<evidence type="ECO:0000256" key="6">
    <source>
        <dbReference type="ARBA" id="ARBA00022553"/>
    </source>
</evidence>
<dbReference type="GO" id="GO:0003743">
    <property type="term" value="F:translation initiation factor activity"/>
    <property type="evidence" value="ECO:0007669"/>
    <property type="project" value="UniProtKB-KW"/>
</dbReference>
<name>A0A8F2W528_CANAR</name>
<comment type="similarity">
    <text evidence="2 11">Belongs to the CAF20 family.</text>
</comment>
<keyword evidence="9 11" id="KW-0652">Protein synthesis inhibitor</keyword>
<proteinExistence type="inferred from homology"/>
<evidence type="ECO:0000313" key="13">
    <source>
        <dbReference type="EMBL" id="QWW25923.1"/>
    </source>
</evidence>
<evidence type="ECO:0000256" key="8">
    <source>
        <dbReference type="ARBA" id="ARBA00022917"/>
    </source>
</evidence>
<reference evidence="13" key="1">
    <citation type="submission" date="2021-06" db="EMBL/GenBank/DDBJ databases">
        <title>Candida auris outbreak in lebanese hospital.</title>
        <authorList>
            <person name="Finianos M."/>
        </authorList>
    </citation>
    <scope>NUCLEOTIDE SEQUENCE</scope>
    <source>
        <strain evidence="13">CA7LBN</strain>
    </source>
</reference>
<comment type="subcellular location">
    <subcellularLocation>
        <location evidence="1 11">Cytoplasm</location>
    </subcellularLocation>
</comment>
<evidence type="ECO:0000256" key="11">
    <source>
        <dbReference type="RuleBase" id="RU363005"/>
    </source>
</evidence>
<evidence type="ECO:0000256" key="7">
    <source>
        <dbReference type="ARBA" id="ARBA00022845"/>
    </source>
</evidence>
<feature type="region of interest" description="Disordered" evidence="12">
    <location>
        <begin position="43"/>
        <end position="83"/>
    </location>
</feature>
<evidence type="ECO:0000256" key="9">
    <source>
        <dbReference type="ARBA" id="ARBA00023193"/>
    </source>
</evidence>
<evidence type="ECO:0000256" key="2">
    <source>
        <dbReference type="ARBA" id="ARBA00006057"/>
    </source>
</evidence>
<dbReference type="EMBL" id="CP076755">
    <property type="protein sequence ID" value="QWW25923.1"/>
    <property type="molecule type" value="Genomic_DNA"/>
</dbReference>
<keyword evidence="4 11" id="KW-0963">Cytoplasm</keyword>
<accession>A0A8F2W528</accession>
<gene>
    <name evidence="13" type="ORF">CA7LBN_004827</name>
</gene>
<evidence type="ECO:0000256" key="10">
    <source>
        <dbReference type="ARBA" id="ARBA00025387"/>
    </source>
</evidence>
<dbReference type="AlphaFoldDB" id="A0A8F2W528"/>
<keyword evidence="8 11" id="KW-0648">Protein biosynthesis</keyword>
<dbReference type="Proteomes" id="UP000825438">
    <property type="component" value="Chromosome VII"/>
</dbReference>
<evidence type="ECO:0000256" key="12">
    <source>
        <dbReference type="SAM" id="MobiDB-lite"/>
    </source>
</evidence>
<evidence type="ECO:0000256" key="4">
    <source>
        <dbReference type="ARBA" id="ARBA00022490"/>
    </source>
</evidence>
<keyword evidence="5 11" id="KW-0396">Initiation factor</keyword>
<dbReference type="GO" id="GO:0017148">
    <property type="term" value="P:negative regulation of translation"/>
    <property type="evidence" value="ECO:0007669"/>
    <property type="project" value="UniProtKB-UniRule"/>
</dbReference>
<dbReference type="Pfam" id="PF17052">
    <property type="entry name" value="CAF20"/>
    <property type="match status" value="1"/>
</dbReference>
<sequence length="166" mass="18840">MSAPINTPEQLLEAKELAYTPKPEILEAFNELVESVREHIANEKRARQTNGDTYIDERGNERSYNHLNRRRLSRSGQNKPNLRKKAAEIVDEDGWATLTKPKKSFGGEEGTDEREKFRDSLKDTAVKVKPNNKNLGSSKAVDPRETIVDKHTNTFNAFEALGDDDE</sequence>
<evidence type="ECO:0000256" key="1">
    <source>
        <dbReference type="ARBA" id="ARBA00004496"/>
    </source>
</evidence>
<comment type="function">
    <text evidence="10 11">Acts as an inhibitor of cap-dependent translation. Competes with eIF4G1 and EAP1 for binding to eIF4E and interferes with the formation of the eIF4F complex, inhibiting translation and stabilizing mRNA.</text>
</comment>
<keyword evidence="7 11" id="KW-0810">Translation regulation</keyword>
<dbReference type="GO" id="GO:0008190">
    <property type="term" value="F:eukaryotic initiation factor 4E binding"/>
    <property type="evidence" value="ECO:0007669"/>
    <property type="project" value="InterPro"/>
</dbReference>
<dbReference type="GO" id="GO:0005737">
    <property type="term" value="C:cytoplasm"/>
    <property type="evidence" value="ECO:0007669"/>
    <property type="project" value="UniProtKB-SubCell"/>
</dbReference>
<evidence type="ECO:0000256" key="3">
    <source>
        <dbReference type="ARBA" id="ARBA00020270"/>
    </source>
</evidence>
<protein>
    <recommendedName>
        <fullName evidence="3 11">Cap-associated protein CAF20</fullName>
    </recommendedName>
</protein>
<keyword evidence="6" id="KW-0597">Phosphoprotein</keyword>
<evidence type="ECO:0000256" key="5">
    <source>
        <dbReference type="ARBA" id="ARBA00022540"/>
    </source>
</evidence>
<dbReference type="InterPro" id="IPR031456">
    <property type="entry name" value="Caf20"/>
</dbReference>
<organism evidence="13">
    <name type="scientific">Candidozyma auris</name>
    <name type="common">Yeast</name>
    <name type="synonym">Candida auris</name>
    <dbReference type="NCBI Taxonomy" id="498019"/>
    <lineage>
        <taxon>Eukaryota</taxon>
        <taxon>Fungi</taxon>
        <taxon>Dikarya</taxon>
        <taxon>Ascomycota</taxon>
        <taxon>Saccharomycotina</taxon>
        <taxon>Pichiomycetes</taxon>
        <taxon>Metschnikowiaceae</taxon>
        <taxon>Candidozyma</taxon>
    </lineage>
</organism>